<dbReference type="RefSeq" id="WP_189000229.1">
    <property type="nucleotide sequence ID" value="NZ_BMHP01000013.1"/>
</dbReference>
<evidence type="ECO:0000313" key="2">
    <source>
        <dbReference type="Proteomes" id="UP000612456"/>
    </source>
</evidence>
<dbReference type="Proteomes" id="UP000612456">
    <property type="component" value="Unassembled WGS sequence"/>
</dbReference>
<reference evidence="1" key="2">
    <citation type="submission" date="2020-09" db="EMBL/GenBank/DDBJ databases">
        <authorList>
            <person name="Sun Q."/>
            <person name="Zhou Y."/>
        </authorList>
    </citation>
    <scope>NUCLEOTIDE SEQUENCE</scope>
    <source>
        <strain evidence="1">CGMCC 1.15178</strain>
    </source>
</reference>
<name>A0A916ZIX8_9BACL</name>
<dbReference type="AlphaFoldDB" id="A0A916ZIX8"/>
<reference evidence="1" key="1">
    <citation type="journal article" date="2014" name="Int. J. Syst. Evol. Microbiol.">
        <title>Complete genome sequence of Corynebacterium casei LMG S-19264T (=DSM 44701T), isolated from a smear-ripened cheese.</title>
        <authorList>
            <consortium name="US DOE Joint Genome Institute (JGI-PGF)"/>
            <person name="Walter F."/>
            <person name="Albersmeier A."/>
            <person name="Kalinowski J."/>
            <person name="Ruckert C."/>
        </authorList>
    </citation>
    <scope>NUCLEOTIDE SEQUENCE</scope>
    <source>
        <strain evidence="1">CGMCC 1.15178</strain>
    </source>
</reference>
<accession>A0A916ZIX8</accession>
<dbReference type="EMBL" id="BMHP01000013">
    <property type="protein sequence ID" value="GGE00152.1"/>
    <property type="molecule type" value="Genomic_DNA"/>
</dbReference>
<organism evidence="1 2">
    <name type="scientific">Paenibacillus nasutitermitis</name>
    <dbReference type="NCBI Taxonomy" id="1652958"/>
    <lineage>
        <taxon>Bacteria</taxon>
        <taxon>Bacillati</taxon>
        <taxon>Bacillota</taxon>
        <taxon>Bacilli</taxon>
        <taxon>Bacillales</taxon>
        <taxon>Paenibacillaceae</taxon>
        <taxon>Paenibacillus</taxon>
    </lineage>
</organism>
<protein>
    <submittedName>
        <fullName evidence="1">DUF2191 domain-containing protein</fullName>
    </submittedName>
</protein>
<gene>
    <name evidence="1" type="ORF">GCM10010911_68870</name>
</gene>
<keyword evidence="2" id="KW-1185">Reference proteome</keyword>
<sequence length="66" mass="7540">MKTISITLDEGELQKLKEWFHSASDDEAVRSAISHVLNQMTYSALLELEGKVSWEGNLDEMREESI</sequence>
<proteinExistence type="predicted"/>
<comment type="caution">
    <text evidence="1">The sequence shown here is derived from an EMBL/GenBank/DDBJ whole genome shotgun (WGS) entry which is preliminary data.</text>
</comment>
<evidence type="ECO:0000313" key="1">
    <source>
        <dbReference type="EMBL" id="GGE00152.1"/>
    </source>
</evidence>